<protein>
    <submittedName>
        <fullName evidence="1">Uncharacterized protein</fullName>
    </submittedName>
</protein>
<reference evidence="1 2" key="1">
    <citation type="journal article" date="2019" name="Nat. Ecol. Evol.">
        <title>Megaphylogeny resolves global patterns of mushroom evolution.</title>
        <authorList>
            <person name="Varga T."/>
            <person name="Krizsan K."/>
            <person name="Foldi C."/>
            <person name="Dima B."/>
            <person name="Sanchez-Garcia M."/>
            <person name="Sanchez-Ramirez S."/>
            <person name="Szollosi G.J."/>
            <person name="Szarkandi J.G."/>
            <person name="Papp V."/>
            <person name="Albert L."/>
            <person name="Andreopoulos W."/>
            <person name="Angelini C."/>
            <person name="Antonin V."/>
            <person name="Barry K.W."/>
            <person name="Bougher N.L."/>
            <person name="Buchanan P."/>
            <person name="Buyck B."/>
            <person name="Bense V."/>
            <person name="Catcheside P."/>
            <person name="Chovatia M."/>
            <person name="Cooper J."/>
            <person name="Damon W."/>
            <person name="Desjardin D."/>
            <person name="Finy P."/>
            <person name="Geml J."/>
            <person name="Haridas S."/>
            <person name="Hughes K."/>
            <person name="Justo A."/>
            <person name="Karasinski D."/>
            <person name="Kautmanova I."/>
            <person name="Kiss B."/>
            <person name="Kocsube S."/>
            <person name="Kotiranta H."/>
            <person name="LaButti K.M."/>
            <person name="Lechner B.E."/>
            <person name="Liimatainen K."/>
            <person name="Lipzen A."/>
            <person name="Lukacs Z."/>
            <person name="Mihaltcheva S."/>
            <person name="Morgado L.N."/>
            <person name="Niskanen T."/>
            <person name="Noordeloos M.E."/>
            <person name="Ohm R.A."/>
            <person name="Ortiz-Santana B."/>
            <person name="Ovrebo C."/>
            <person name="Racz N."/>
            <person name="Riley R."/>
            <person name="Savchenko A."/>
            <person name="Shiryaev A."/>
            <person name="Soop K."/>
            <person name="Spirin V."/>
            <person name="Szebenyi C."/>
            <person name="Tomsovsky M."/>
            <person name="Tulloss R.E."/>
            <person name="Uehling J."/>
            <person name="Grigoriev I.V."/>
            <person name="Vagvolgyi C."/>
            <person name="Papp T."/>
            <person name="Martin F.M."/>
            <person name="Miettinen O."/>
            <person name="Hibbett D.S."/>
            <person name="Nagy L.G."/>
        </authorList>
    </citation>
    <scope>NUCLEOTIDE SEQUENCE [LARGE SCALE GENOMIC DNA]</scope>
    <source>
        <strain evidence="1 2">NL-1719</strain>
    </source>
</reference>
<gene>
    <name evidence="1" type="ORF">BDN72DRAFT_307809</name>
</gene>
<dbReference type="EMBL" id="ML208512">
    <property type="protein sequence ID" value="TFK63646.1"/>
    <property type="molecule type" value="Genomic_DNA"/>
</dbReference>
<proteinExistence type="predicted"/>
<dbReference type="Proteomes" id="UP000308600">
    <property type="component" value="Unassembled WGS sequence"/>
</dbReference>
<organism evidence="1 2">
    <name type="scientific">Pluteus cervinus</name>
    <dbReference type="NCBI Taxonomy" id="181527"/>
    <lineage>
        <taxon>Eukaryota</taxon>
        <taxon>Fungi</taxon>
        <taxon>Dikarya</taxon>
        <taxon>Basidiomycota</taxon>
        <taxon>Agaricomycotina</taxon>
        <taxon>Agaricomycetes</taxon>
        <taxon>Agaricomycetidae</taxon>
        <taxon>Agaricales</taxon>
        <taxon>Pluteineae</taxon>
        <taxon>Pluteaceae</taxon>
        <taxon>Pluteus</taxon>
    </lineage>
</organism>
<name>A0ACD3ADL3_9AGAR</name>
<accession>A0ACD3ADL3</accession>
<sequence length="208" mass="23215">MFCLISLSGFVHISCIYLHGFNDALHGILSYLCVHTAHLRVITLRSQLFVLGASTEPTGKNLRPFPATGWLIHGCRRLRGMFLHPGAELSCPELHAYGDQRSQFGITSTTNRLFKMRFCAPVLMAMRNRSTQDFAPRCSRKRQKFAVVCCSQQANTLISSRELFSALGLACHTSPLLLSPQLLEVVYRHVLVSDPHPVLIKGQPKAKV</sequence>
<evidence type="ECO:0000313" key="1">
    <source>
        <dbReference type="EMBL" id="TFK63646.1"/>
    </source>
</evidence>
<keyword evidence="2" id="KW-1185">Reference proteome</keyword>
<evidence type="ECO:0000313" key="2">
    <source>
        <dbReference type="Proteomes" id="UP000308600"/>
    </source>
</evidence>